<sequence>MTIDRKKQIVSVERMISATPEQVFELLADPRNHSAFDGSGTVKAANDAAPTRLSLGAKFGMDMKMGPSYKIQNEVVEFVEGKQIAWRHQGHHVWRYMLEPVAGGTKVTEQFDYAKMRAKIVLYVLRSIPKNEKSMIKTLENLEKHFAGK</sequence>
<reference evidence="1" key="1">
    <citation type="submission" date="2020-05" db="EMBL/GenBank/DDBJ databases">
        <authorList>
            <person name="Chiriac C."/>
            <person name="Salcher M."/>
            <person name="Ghai R."/>
            <person name="Kavagutti S V."/>
        </authorList>
    </citation>
    <scope>NUCLEOTIDE SEQUENCE</scope>
</reference>
<dbReference type="Gene3D" id="3.30.530.20">
    <property type="match status" value="1"/>
</dbReference>
<proteinExistence type="predicted"/>
<accession>A0A6J6XDS6</accession>
<dbReference type="Pfam" id="PF10604">
    <property type="entry name" value="Polyketide_cyc2"/>
    <property type="match status" value="1"/>
</dbReference>
<dbReference type="SUPFAM" id="SSF55961">
    <property type="entry name" value="Bet v1-like"/>
    <property type="match status" value="1"/>
</dbReference>
<name>A0A6J6XDS6_9ZZZZ</name>
<dbReference type="EMBL" id="CAFAAG010000061">
    <property type="protein sequence ID" value="CAB4794285.1"/>
    <property type="molecule type" value="Genomic_DNA"/>
</dbReference>
<dbReference type="InterPro" id="IPR023393">
    <property type="entry name" value="START-like_dom_sf"/>
</dbReference>
<protein>
    <submittedName>
        <fullName evidence="1">Unannotated protein</fullName>
    </submittedName>
</protein>
<dbReference type="AlphaFoldDB" id="A0A6J6XDS6"/>
<organism evidence="1">
    <name type="scientific">freshwater metagenome</name>
    <dbReference type="NCBI Taxonomy" id="449393"/>
    <lineage>
        <taxon>unclassified sequences</taxon>
        <taxon>metagenomes</taxon>
        <taxon>ecological metagenomes</taxon>
    </lineage>
</organism>
<dbReference type="InterPro" id="IPR019587">
    <property type="entry name" value="Polyketide_cyclase/dehydratase"/>
</dbReference>
<evidence type="ECO:0000313" key="1">
    <source>
        <dbReference type="EMBL" id="CAB4794285.1"/>
    </source>
</evidence>
<gene>
    <name evidence="1" type="ORF">UFOPK2975_00862</name>
</gene>